<dbReference type="EMBL" id="MNBE01000569">
    <property type="protein sequence ID" value="OKP08338.1"/>
    <property type="molecule type" value="Genomic_DNA"/>
</dbReference>
<protein>
    <recommendedName>
        <fullName evidence="3">Clr5 domain-containing protein</fullName>
    </recommendedName>
</protein>
<name>A0A1Q5U7C8_9EURO</name>
<sequence length="50" mass="5580">MTPRIDIDLYKDDITNIARRGESDRAIAAILSNDYGVTVTGRTISNRLVE</sequence>
<accession>A0A1Q5U7C8</accession>
<proteinExistence type="predicted"/>
<dbReference type="AlphaFoldDB" id="A0A1Q5U7C8"/>
<evidence type="ECO:0000313" key="2">
    <source>
        <dbReference type="Proteomes" id="UP000186955"/>
    </source>
</evidence>
<gene>
    <name evidence="1" type="ORF">PENSUB_5705</name>
</gene>
<evidence type="ECO:0008006" key="3">
    <source>
        <dbReference type="Google" id="ProtNLM"/>
    </source>
</evidence>
<reference evidence="1 2" key="1">
    <citation type="submission" date="2016-10" db="EMBL/GenBank/DDBJ databases">
        <title>Genome sequence of the ascomycete fungus Penicillium subrubescens.</title>
        <authorList>
            <person name="De Vries R.P."/>
            <person name="Peng M."/>
            <person name="Dilokpimol A."/>
            <person name="Hilden K."/>
            <person name="Makela M.R."/>
            <person name="Grigoriev I."/>
            <person name="Riley R."/>
            <person name="Granchi Z."/>
        </authorList>
    </citation>
    <scope>NUCLEOTIDE SEQUENCE [LARGE SCALE GENOMIC DNA]</scope>
    <source>
        <strain evidence="1 2">CBS 132785</strain>
    </source>
</reference>
<organism evidence="1 2">
    <name type="scientific">Penicillium subrubescens</name>
    <dbReference type="NCBI Taxonomy" id="1316194"/>
    <lineage>
        <taxon>Eukaryota</taxon>
        <taxon>Fungi</taxon>
        <taxon>Dikarya</taxon>
        <taxon>Ascomycota</taxon>
        <taxon>Pezizomycotina</taxon>
        <taxon>Eurotiomycetes</taxon>
        <taxon>Eurotiomycetidae</taxon>
        <taxon>Eurotiales</taxon>
        <taxon>Aspergillaceae</taxon>
        <taxon>Penicillium</taxon>
    </lineage>
</organism>
<keyword evidence="2" id="KW-1185">Reference proteome</keyword>
<dbReference type="Proteomes" id="UP000186955">
    <property type="component" value="Unassembled WGS sequence"/>
</dbReference>
<comment type="caution">
    <text evidence="1">The sequence shown here is derived from an EMBL/GenBank/DDBJ whole genome shotgun (WGS) entry which is preliminary data.</text>
</comment>
<evidence type="ECO:0000313" key="1">
    <source>
        <dbReference type="EMBL" id="OKP08338.1"/>
    </source>
</evidence>